<dbReference type="EMBL" id="AFBN01000021">
    <property type="protein sequence ID" value="EGF58542.1"/>
    <property type="molecule type" value="Genomic_DNA"/>
</dbReference>
<dbReference type="RefSeq" id="WP_009124382.1">
    <property type="nucleotide sequence ID" value="NZ_GL882621.1"/>
</dbReference>
<dbReference type="Proteomes" id="UP000003416">
    <property type="component" value="Unassembled WGS sequence"/>
</dbReference>
<dbReference type="HOGENOM" id="CLU_060904_0_0_10"/>
<gene>
    <name evidence="2" type="ORF">HMPREF9446_01149</name>
</gene>
<organism evidence="2 3">
    <name type="scientific">Bacteroides fluxus YIT 12057</name>
    <dbReference type="NCBI Taxonomy" id="763034"/>
    <lineage>
        <taxon>Bacteria</taxon>
        <taxon>Pseudomonadati</taxon>
        <taxon>Bacteroidota</taxon>
        <taxon>Bacteroidia</taxon>
        <taxon>Bacteroidales</taxon>
        <taxon>Bacteroidaceae</taxon>
        <taxon>Bacteroides</taxon>
    </lineage>
</organism>
<keyword evidence="3" id="KW-1185">Reference proteome</keyword>
<feature type="chain" id="PRO_5003301716" description="DUF4925 domain-containing protein" evidence="1">
    <location>
        <begin position="20"/>
        <end position="401"/>
    </location>
</feature>
<evidence type="ECO:0008006" key="4">
    <source>
        <dbReference type="Google" id="ProtNLM"/>
    </source>
</evidence>
<name>F3PR01_9BACE</name>
<proteinExistence type="predicted"/>
<dbReference type="GeneID" id="86048864"/>
<dbReference type="PROSITE" id="PS51257">
    <property type="entry name" value="PROKAR_LIPOPROTEIN"/>
    <property type="match status" value="1"/>
</dbReference>
<dbReference type="eggNOG" id="ENOG5033W44">
    <property type="taxonomic scope" value="Bacteria"/>
</dbReference>
<accession>F3PR01</accession>
<keyword evidence="1" id="KW-0732">Signal</keyword>
<dbReference type="AlphaFoldDB" id="F3PR01"/>
<evidence type="ECO:0000256" key="1">
    <source>
        <dbReference type="SAM" id="SignalP"/>
    </source>
</evidence>
<reference evidence="2 3" key="1">
    <citation type="submission" date="2011-02" db="EMBL/GenBank/DDBJ databases">
        <authorList>
            <person name="Weinstock G."/>
            <person name="Sodergren E."/>
            <person name="Clifton S."/>
            <person name="Fulton L."/>
            <person name="Fulton B."/>
            <person name="Courtney L."/>
            <person name="Fronick C."/>
            <person name="Harrison M."/>
            <person name="Strong C."/>
            <person name="Farmer C."/>
            <person name="Delahaunty K."/>
            <person name="Markovic C."/>
            <person name="Hall O."/>
            <person name="Minx P."/>
            <person name="Tomlinson C."/>
            <person name="Mitreva M."/>
            <person name="Hou S."/>
            <person name="Chen J."/>
            <person name="Wollam A."/>
            <person name="Pepin K.H."/>
            <person name="Johnson M."/>
            <person name="Bhonagiri V."/>
            <person name="Zhang X."/>
            <person name="Suruliraj S."/>
            <person name="Warren W."/>
            <person name="Chinwalla A."/>
            <person name="Mardis E.R."/>
            <person name="Wilson R.K."/>
        </authorList>
    </citation>
    <scope>NUCLEOTIDE SEQUENCE [LARGE SCALE GENOMIC DNA]</scope>
    <source>
        <strain evidence="2 3">YIT 12057</strain>
    </source>
</reference>
<evidence type="ECO:0000313" key="3">
    <source>
        <dbReference type="Proteomes" id="UP000003416"/>
    </source>
</evidence>
<protein>
    <recommendedName>
        <fullName evidence="4">DUF4925 domain-containing protein</fullName>
    </recommendedName>
</protein>
<evidence type="ECO:0000313" key="2">
    <source>
        <dbReference type="EMBL" id="EGF58542.1"/>
    </source>
</evidence>
<sequence length="401" mass="42738">MKKNLFYLFALICSMGLFTACSDDDDDKSCPVPQTEFTAANGLKLNYNGEQMLGKKVTFTPDASDPTKATLILSGNLDLSGALTSKADNQSIGAGVLPGSPVVTLPVTLKIQNGECSFDGTSETTYCTFSYAGKVSTTEMQLDLTNVTLKNSALAGTTWVPNPFDPYEDDQTPIHLVWDAEKKATIEIFPGYESEMPISFIINMAMHMDLIDMGEGEKTTVPAMLCNVLKSITLGADGNISASYVDAAQGGTEAVNTPANVAQYVLLDDSHMKVYLNLDAILASVAKAASINTKGVDMGTVLAQAMEVLLPLVTDGVPLTYVKSEGKLTAYLDTELLLPILKGIVAPMFADEEFVAGLIEMMKADPDFGSMAGMAEGLLKSLSEIINTTSRVEIGLKLNAQ</sequence>
<feature type="signal peptide" evidence="1">
    <location>
        <begin position="1"/>
        <end position="19"/>
    </location>
</feature>
<comment type="caution">
    <text evidence="2">The sequence shown here is derived from an EMBL/GenBank/DDBJ whole genome shotgun (WGS) entry which is preliminary data.</text>
</comment>